<evidence type="ECO:0000256" key="4">
    <source>
        <dbReference type="ARBA" id="ARBA00023033"/>
    </source>
</evidence>
<comment type="caution">
    <text evidence="7">The sequence shown here is derived from an EMBL/GenBank/DDBJ whole genome shotgun (WGS) entry which is preliminary data.</text>
</comment>
<name>A0ABX3IK10_9PSED</name>
<dbReference type="NCBIfam" id="TIGR03860">
    <property type="entry name" value="FMN_nitrolo"/>
    <property type="match status" value="1"/>
</dbReference>
<dbReference type="InterPro" id="IPR051260">
    <property type="entry name" value="Diverse_substr_monoxygenases"/>
</dbReference>
<evidence type="ECO:0000259" key="6">
    <source>
        <dbReference type="Pfam" id="PF00296"/>
    </source>
</evidence>
<dbReference type="EMBL" id="MTLN01000013">
    <property type="protein sequence ID" value="ONN68663.1"/>
    <property type="molecule type" value="Genomic_DNA"/>
</dbReference>
<evidence type="ECO:0000256" key="3">
    <source>
        <dbReference type="ARBA" id="ARBA00023002"/>
    </source>
</evidence>
<comment type="similarity">
    <text evidence="5">Belongs to the NtaA/SnaA/DszA monooxygenase family.</text>
</comment>
<keyword evidence="3" id="KW-0560">Oxidoreductase</keyword>
<dbReference type="PIRSF" id="PIRSF000337">
    <property type="entry name" value="NTA_MOA"/>
    <property type="match status" value="1"/>
</dbReference>
<evidence type="ECO:0000313" key="8">
    <source>
        <dbReference type="Proteomes" id="UP000189310"/>
    </source>
</evidence>
<dbReference type="SUPFAM" id="SSF51679">
    <property type="entry name" value="Bacterial luciferase-like"/>
    <property type="match status" value="1"/>
</dbReference>
<proteinExistence type="inferred from homology"/>
<accession>A0ABX3IK10</accession>
<keyword evidence="8" id="KW-1185">Reference proteome</keyword>
<organism evidence="7 8">
    <name type="scientific">Pseudomonas oryzihabitans</name>
    <dbReference type="NCBI Taxonomy" id="47885"/>
    <lineage>
        <taxon>Bacteria</taxon>
        <taxon>Pseudomonadati</taxon>
        <taxon>Pseudomonadota</taxon>
        <taxon>Gammaproteobacteria</taxon>
        <taxon>Pseudomonadales</taxon>
        <taxon>Pseudomonadaceae</taxon>
        <taxon>Pseudomonas</taxon>
    </lineage>
</organism>
<keyword evidence="4 7" id="KW-0503">Monooxygenase</keyword>
<dbReference type="Proteomes" id="UP000189310">
    <property type="component" value="Unassembled WGS sequence"/>
</dbReference>
<dbReference type="Pfam" id="PF00296">
    <property type="entry name" value="Bac_luciferase"/>
    <property type="match status" value="1"/>
</dbReference>
<dbReference type="InterPro" id="IPR036661">
    <property type="entry name" value="Luciferase-like_sf"/>
</dbReference>
<dbReference type="InterPro" id="IPR016215">
    <property type="entry name" value="NTA_MOA"/>
</dbReference>
<evidence type="ECO:0000256" key="5">
    <source>
        <dbReference type="ARBA" id="ARBA00033748"/>
    </source>
</evidence>
<sequence>MAFGSGYGTQIGAWRWPAVDPTGWTNFDAMVRYAQLAERGKFQFLFMPDFQSMKGDIATDPQQLIMEPMMTLAAVARGTKHIGLVATGSTTFNEPFNLARQFKALDLLSHGRAGWNVVPTSDPVIAANYGQSLPTRRQKYERLHEVVQVVQALWGSWEEDAWLHDAESGKFADPAKVRPINLRGKHVASAGPLVLPPSEQGQPVIFQAGGGQEGQTVAGLYASGVIGAVFTIDEARAQRLALRAAAKRAGRDPDEIKFFAGVMTTLASTRRSALDRRIAMNGDTLEQLAGYLGELLGLSLAGASLDQPLSSHQLSSARPSPYDPRSGNALRIAREGWTLRDILAHGVIDYHPTVVGPPVDLADHMQKWFEAGAADGFWLCVDAYEDGLPPIVDEVVPILQKRGLFHSDYAGSTLRDHLSVPFQYGRDPRHRDFELVRQD</sequence>
<feature type="domain" description="Luciferase-like" evidence="6">
    <location>
        <begin position="23"/>
        <end position="373"/>
    </location>
</feature>
<evidence type="ECO:0000256" key="1">
    <source>
        <dbReference type="ARBA" id="ARBA00022630"/>
    </source>
</evidence>
<keyword evidence="2" id="KW-0288">FMN</keyword>
<reference evidence="7 8" key="1">
    <citation type="submission" date="2017-01" db="EMBL/GenBank/DDBJ databases">
        <title>Pseudomonas psychrotolerans genome sequencing and assembly.</title>
        <authorList>
            <person name="Vyas B."/>
            <person name="Mayilraj S."/>
        </authorList>
    </citation>
    <scope>NUCLEOTIDE SEQUENCE [LARGE SCALE GENOMIC DNA]</scope>
    <source>
        <strain evidence="7 8">SDS18</strain>
    </source>
</reference>
<gene>
    <name evidence="7" type="ORF">BVL52_24405</name>
</gene>
<dbReference type="GO" id="GO:0004497">
    <property type="term" value="F:monooxygenase activity"/>
    <property type="evidence" value="ECO:0007669"/>
    <property type="project" value="UniProtKB-KW"/>
</dbReference>
<keyword evidence="1" id="KW-0285">Flavoprotein</keyword>
<evidence type="ECO:0000313" key="7">
    <source>
        <dbReference type="EMBL" id="ONN68663.1"/>
    </source>
</evidence>
<dbReference type="Gene3D" id="3.20.20.30">
    <property type="entry name" value="Luciferase-like domain"/>
    <property type="match status" value="1"/>
</dbReference>
<dbReference type="PANTHER" id="PTHR30011:SF16">
    <property type="entry name" value="C2H2 FINGER DOMAIN TRANSCRIPTION FACTOR (EUROFUNG)-RELATED"/>
    <property type="match status" value="1"/>
</dbReference>
<dbReference type="PANTHER" id="PTHR30011">
    <property type="entry name" value="ALKANESULFONATE MONOOXYGENASE-RELATED"/>
    <property type="match status" value="1"/>
</dbReference>
<dbReference type="RefSeq" id="WP_077173281.1">
    <property type="nucleotide sequence ID" value="NZ_MTLN01000013.1"/>
</dbReference>
<dbReference type="InterPro" id="IPR011251">
    <property type="entry name" value="Luciferase-like_dom"/>
</dbReference>
<protein>
    <submittedName>
        <fullName evidence="7">Nitrilotriacetate monooxygenase</fullName>
    </submittedName>
</protein>
<evidence type="ECO:0000256" key="2">
    <source>
        <dbReference type="ARBA" id="ARBA00022643"/>
    </source>
</evidence>